<keyword evidence="2" id="KW-1185">Reference proteome</keyword>
<name>A0A9W8TFI5_9AGAR</name>
<dbReference type="AlphaFoldDB" id="A0A9W8TFI5"/>
<dbReference type="Proteomes" id="UP001148786">
    <property type="component" value="Unassembled WGS sequence"/>
</dbReference>
<gene>
    <name evidence="1" type="ORF">NLJ89_g1250</name>
</gene>
<organism evidence="1 2">
    <name type="scientific">Agrocybe chaxingu</name>
    <dbReference type="NCBI Taxonomy" id="84603"/>
    <lineage>
        <taxon>Eukaryota</taxon>
        <taxon>Fungi</taxon>
        <taxon>Dikarya</taxon>
        <taxon>Basidiomycota</taxon>
        <taxon>Agaricomycotina</taxon>
        <taxon>Agaricomycetes</taxon>
        <taxon>Agaricomycetidae</taxon>
        <taxon>Agaricales</taxon>
        <taxon>Agaricineae</taxon>
        <taxon>Strophariaceae</taxon>
        <taxon>Agrocybe</taxon>
    </lineage>
</organism>
<evidence type="ECO:0000313" key="2">
    <source>
        <dbReference type="Proteomes" id="UP001148786"/>
    </source>
</evidence>
<evidence type="ECO:0000313" key="1">
    <source>
        <dbReference type="EMBL" id="KAJ3516227.1"/>
    </source>
</evidence>
<dbReference type="EMBL" id="JANKHO010000062">
    <property type="protein sequence ID" value="KAJ3516227.1"/>
    <property type="molecule type" value="Genomic_DNA"/>
</dbReference>
<proteinExistence type="predicted"/>
<reference evidence="1" key="1">
    <citation type="submission" date="2022-07" db="EMBL/GenBank/DDBJ databases">
        <title>Genome Sequence of Agrocybe chaxingu.</title>
        <authorList>
            <person name="Buettner E."/>
        </authorList>
    </citation>
    <scope>NUCLEOTIDE SEQUENCE</scope>
    <source>
        <strain evidence="1">MP-N11</strain>
    </source>
</reference>
<dbReference type="OrthoDB" id="3263050at2759"/>
<protein>
    <submittedName>
        <fullName evidence="1">Uncharacterized protein</fullName>
    </submittedName>
</protein>
<accession>A0A9W8TFI5</accession>
<sequence>MNGPHSLSTVPQEVLEHIAFFAATDTFGLLSSIVPLLLTSRHVNGCLSITANHHLYARIFCAKFDTAAAKARFASSSDQLTSYALASELQRRCTVLRRIKARTDSTKSARRAAQAEEKEGVSLTVHDVLFTAYIMMLEDEGRNRALLVNYARMKDWLREFWFDPHGASLAIHSIRIGHWPINRSETALGMWLFWFLLHADDYPLSITDGPEAPVNVLKIMALGAHIYNLTTTSWSQFEPNFVSRKLVPPETTTLYGTTIELTPPPLATAAILSFLALVNKRRSIPLPPSDAPRPRHPESEWDTEWGKCFVKPRRDLTECFRPGSIEGVWEGFFTYAEFTAYAALLAGAPPIILQKSVVGKHQQTWKLREHHLLAADDDASGSDSGIELDRDDVRQGKNKEAETMPLRAGDPLRSYFPTGTHIREGRDGLVVQESTDSNGRVLRYQRASCAERKKNVGAEVLEEEQSRKVVDIIITGEAV</sequence>
<comment type="caution">
    <text evidence="1">The sequence shown here is derived from an EMBL/GenBank/DDBJ whole genome shotgun (WGS) entry which is preliminary data.</text>
</comment>